<gene>
    <name evidence="5" type="ORF">DFH07DRAFT_768516</name>
</gene>
<dbReference type="Gene3D" id="3.40.1050.10">
    <property type="entry name" value="Carbonic anhydrase"/>
    <property type="match status" value="1"/>
</dbReference>
<accession>A0AAD7NQ90</accession>
<dbReference type="Proteomes" id="UP001215280">
    <property type="component" value="Unassembled WGS sequence"/>
</dbReference>
<protein>
    <recommendedName>
        <fullName evidence="7">Carbonic anhydrase</fullName>
    </recommendedName>
</protein>
<dbReference type="AlphaFoldDB" id="A0AAD7NQ90"/>
<keyword evidence="3 4" id="KW-0862">Zinc</keyword>
<organism evidence="5 6">
    <name type="scientific">Mycena maculata</name>
    <dbReference type="NCBI Taxonomy" id="230809"/>
    <lineage>
        <taxon>Eukaryota</taxon>
        <taxon>Fungi</taxon>
        <taxon>Dikarya</taxon>
        <taxon>Basidiomycota</taxon>
        <taxon>Agaricomycotina</taxon>
        <taxon>Agaricomycetes</taxon>
        <taxon>Agaricomycetidae</taxon>
        <taxon>Agaricales</taxon>
        <taxon>Marasmiineae</taxon>
        <taxon>Mycenaceae</taxon>
        <taxon>Mycena</taxon>
    </lineage>
</organism>
<dbReference type="GO" id="GO:0008270">
    <property type="term" value="F:zinc ion binding"/>
    <property type="evidence" value="ECO:0007669"/>
    <property type="project" value="InterPro"/>
</dbReference>
<dbReference type="GO" id="GO:0004089">
    <property type="term" value="F:carbonate dehydratase activity"/>
    <property type="evidence" value="ECO:0007669"/>
    <property type="project" value="InterPro"/>
</dbReference>
<dbReference type="InterPro" id="IPR036874">
    <property type="entry name" value="Carbonic_anhydrase_sf"/>
</dbReference>
<dbReference type="EMBL" id="JARJLG010000022">
    <property type="protein sequence ID" value="KAJ7771136.1"/>
    <property type="molecule type" value="Genomic_DNA"/>
</dbReference>
<keyword evidence="6" id="KW-1185">Reference proteome</keyword>
<evidence type="ECO:0000256" key="1">
    <source>
        <dbReference type="ARBA" id="ARBA00006217"/>
    </source>
</evidence>
<dbReference type="InterPro" id="IPR001765">
    <property type="entry name" value="Carbonic_anhydrase"/>
</dbReference>
<feature type="binding site" evidence="4">
    <location>
        <position position="50"/>
    </location>
    <ligand>
        <name>Zn(2+)</name>
        <dbReference type="ChEBI" id="CHEBI:29105"/>
    </ligand>
</feature>
<sequence length="130" mass="14225">MSAHVIRNAGGVAWVFCCRMTIPKDELRSIIVSQRLFGTRKIAVFHHTGCGMLTFASDDVRSILKDAAKGDTAVATRVDAIDSPEFKDLEESGCGVAEEQPLILPETTNDQIWFSNPSKLDDAPTTRKST</sequence>
<dbReference type="PANTHER" id="PTHR43175:SF3">
    <property type="entry name" value="CARBON DISULFIDE HYDROLASE"/>
    <property type="match status" value="1"/>
</dbReference>
<proteinExistence type="inferred from homology"/>
<comment type="similarity">
    <text evidence="1">Belongs to the beta-class carbonic anhydrase family.</text>
</comment>
<reference evidence="5" key="1">
    <citation type="submission" date="2023-03" db="EMBL/GenBank/DDBJ databases">
        <title>Massive genome expansion in bonnet fungi (Mycena s.s.) driven by repeated elements and novel gene families across ecological guilds.</title>
        <authorList>
            <consortium name="Lawrence Berkeley National Laboratory"/>
            <person name="Harder C.B."/>
            <person name="Miyauchi S."/>
            <person name="Viragh M."/>
            <person name="Kuo A."/>
            <person name="Thoen E."/>
            <person name="Andreopoulos B."/>
            <person name="Lu D."/>
            <person name="Skrede I."/>
            <person name="Drula E."/>
            <person name="Henrissat B."/>
            <person name="Morin E."/>
            <person name="Kohler A."/>
            <person name="Barry K."/>
            <person name="LaButti K."/>
            <person name="Morin E."/>
            <person name="Salamov A."/>
            <person name="Lipzen A."/>
            <person name="Mereny Z."/>
            <person name="Hegedus B."/>
            <person name="Baldrian P."/>
            <person name="Stursova M."/>
            <person name="Weitz H."/>
            <person name="Taylor A."/>
            <person name="Grigoriev I.V."/>
            <person name="Nagy L.G."/>
            <person name="Martin F."/>
            <person name="Kauserud H."/>
        </authorList>
    </citation>
    <scope>NUCLEOTIDE SEQUENCE</scope>
    <source>
        <strain evidence="5">CBHHK188m</strain>
    </source>
</reference>
<keyword evidence="2 4" id="KW-0479">Metal-binding</keyword>
<name>A0AAD7NQ90_9AGAR</name>
<evidence type="ECO:0000256" key="2">
    <source>
        <dbReference type="ARBA" id="ARBA00022723"/>
    </source>
</evidence>
<evidence type="ECO:0000313" key="6">
    <source>
        <dbReference type="Proteomes" id="UP001215280"/>
    </source>
</evidence>
<dbReference type="SUPFAM" id="SSF53056">
    <property type="entry name" value="beta-carbonic anhydrase, cab"/>
    <property type="match status" value="1"/>
</dbReference>
<dbReference type="PANTHER" id="PTHR43175">
    <property type="entry name" value="CARBONIC ANHYDRASE"/>
    <property type="match status" value="1"/>
</dbReference>
<comment type="cofactor">
    <cofactor evidence="4">
        <name>Zn(2+)</name>
        <dbReference type="ChEBI" id="CHEBI:29105"/>
    </cofactor>
    <text evidence="4">Binds 1 zinc ion per subunit.</text>
</comment>
<evidence type="ECO:0000313" key="5">
    <source>
        <dbReference type="EMBL" id="KAJ7771136.1"/>
    </source>
</evidence>
<evidence type="ECO:0000256" key="4">
    <source>
        <dbReference type="PIRSR" id="PIRSR601765-1"/>
    </source>
</evidence>
<evidence type="ECO:0000256" key="3">
    <source>
        <dbReference type="ARBA" id="ARBA00022833"/>
    </source>
</evidence>
<evidence type="ECO:0008006" key="7">
    <source>
        <dbReference type="Google" id="ProtNLM"/>
    </source>
</evidence>
<feature type="binding site" evidence="4">
    <location>
        <position position="47"/>
    </location>
    <ligand>
        <name>Zn(2+)</name>
        <dbReference type="ChEBI" id="CHEBI:29105"/>
    </ligand>
</feature>
<comment type="caution">
    <text evidence="5">The sequence shown here is derived from an EMBL/GenBank/DDBJ whole genome shotgun (WGS) entry which is preliminary data.</text>
</comment>